<dbReference type="AlphaFoldDB" id="A0A397T174"/>
<dbReference type="EMBL" id="QKYT01000136">
    <property type="protein sequence ID" value="RIA92068.1"/>
    <property type="molecule type" value="Genomic_DNA"/>
</dbReference>
<keyword evidence="3" id="KW-1185">Reference proteome</keyword>
<dbReference type="Proteomes" id="UP000265703">
    <property type="component" value="Unassembled WGS sequence"/>
</dbReference>
<comment type="caution">
    <text evidence="2">The sequence shown here is derived from an EMBL/GenBank/DDBJ whole genome shotgun (WGS) entry which is preliminary data.</text>
</comment>
<accession>A0A397T174</accession>
<protein>
    <submittedName>
        <fullName evidence="2">Uncharacterized protein</fullName>
    </submittedName>
</protein>
<proteinExistence type="predicted"/>
<evidence type="ECO:0000313" key="3">
    <source>
        <dbReference type="Proteomes" id="UP000265703"/>
    </source>
</evidence>
<name>A0A397T174_9GLOM</name>
<organism evidence="2 3">
    <name type="scientific">Glomus cerebriforme</name>
    <dbReference type="NCBI Taxonomy" id="658196"/>
    <lineage>
        <taxon>Eukaryota</taxon>
        <taxon>Fungi</taxon>
        <taxon>Fungi incertae sedis</taxon>
        <taxon>Mucoromycota</taxon>
        <taxon>Glomeromycotina</taxon>
        <taxon>Glomeromycetes</taxon>
        <taxon>Glomerales</taxon>
        <taxon>Glomeraceae</taxon>
        <taxon>Glomus</taxon>
    </lineage>
</organism>
<feature type="region of interest" description="Disordered" evidence="1">
    <location>
        <begin position="112"/>
        <end position="142"/>
    </location>
</feature>
<feature type="compositionally biased region" description="Basic residues" evidence="1">
    <location>
        <begin position="129"/>
        <end position="142"/>
    </location>
</feature>
<reference evidence="2 3" key="1">
    <citation type="submission" date="2018-06" db="EMBL/GenBank/DDBJ databases">
        <title>Comparative genomics reveals the genomic features of Rhizophagus irregularis, R. cerebriforme, R. diaphanum and Gigaspora rosea, and their symbiotic lifestyle signature.</title>
        <authorList>
            <person name="Morin E."/>
            <person name="San Clemente H."/>
            <person name="Chen E.C.H."/>
            <person name="De La Providencia I."/>
            <person name="Hainaut M."/>
            <person name="Kuo A."/>
            <person name="Kohler A."/>
            <person name="Murat C."/>
            <person name="Tang N."/>
            <person name="Roy S."/>
            <person name="Loubradou J."/>
            <person name="Henrissat B."/>
            <person name="Grigoriev I.V."/>
            <person name="Corradi N."/>
            <person name="Roux C."/>
            <person name="Martin F.M."/>
        </authorList>
    </citation>
    <scope>NUCLEOTIDE SEQUENCE [LARGE SCALE GENOMIC DNA]</scope>
    <source>
        <strain evidence="2 3">DAOM 227022</strain>
    </source>
</reference>
<evidence type="ECO:0000313" key="2">
    <source>
        <dbReference type="EMBL" id="RIA92068.1"/>
    </source>
</evidence>
<evidence type="ECO:0000256" key="1">
    <source>
        <dbReference type="SAM" id="MobiDB-lite"/>
    </source>
</evidence>
<gene>
    <name evidence="2" type="ORF">C1645_821228</name>
</gene>
<sequence>MKILQKMTVEHQYNYSELGLPVPLKQKFVLNFDSLENSFQKLDMHNKSVAKNKCQYIEVDANVEQELQSRIRQYKKNNKLSFSPKKLISNKLNTQKFHKKYGIAGPLSRTSQKPVFITSSDENEENKKKVNKKKAKNKKQEN</sequence>